<dbReference type="PANTHER" id="PTHR22642:SF20">
    <property type="entry name" value="AMIDOHYDROLASE 3 DOMAIN-CONTAINING PROTEIN"/>
    <property type="match status" value="1"/>
</dbReference>
<dbReference type="Gene3D" id="3.20.20.140">
    <property type="entry name" value="Metal-dependent hydrolases"/>
    <property type="match status" value="1"/>
</dbReference>
<name>A0A5M6BN90_9TREE</name>
<dbReference type="KEGG" id="ksn:43592603"/>
<dbReference type="InterPro" id="IPR033932">
    <property type="entry name" value="YtcJ-like"/>
</dbReference>
<dbReference type="InterPro" id="IPR013108">
    <property type="entry name" value="Amidohydro_3"/>
</dbReference>
<accession>A0A5M6BN90</accession>
<gene>
    <name evidence="2" type="ORF">CI109_104462</name>
</gene>
<dbReference type="Proteomes" id="UP000322225">
    <property type="component" value="Chromosome 8"/>
</dbReference>
<dbReference type="InterPro" id="IPR011059">
    <property type="entry name" value="Metal-dep_hydrolase_composite"/>
</dbReference>
<dbReference type="SUPFAM" id="SSF51338">
    <property type="entry name" value="Composite domain of metallo-dependent hydrolases"/>
    <property type="match status" value="1"/>
</dbReference>
<proteinExistence type="predicted"/>
<dbReference type="Gene3D" id="3.10.310.70">
    <property type="match status" value="1"/>
</dbReference>
<dbReference type="CDD" id="cd01300">
    <property type="entry name" value="YtcJ_like"/>
    <property type="match status" value="1"/>
</dbReference>
<dbReference type="RefSeq" id="XP_031857292.1">
    <property type="nucleotide sequence ID" value="XM_032008431.1"/>
</dbReference>
<protein>
    <recommendedName>
        <fullName evidence="1">Amidohydrolase 3 domain-containing protein</fullName>
    </recommendedName>
</protein>
<evidence type="ECO:0000313" key="2">
    <source>
        <dbReference type="EMBL" id="WWD19989.1"/>
    </source>
</evidence>
<dbReference type="OrthoDB" id="3501663at2759"/>
<sequence length="550" mass="60228">MSTHLFTNGRIFTSVEGDDTLHSSLLVRGDRIEFVGDAKELEGKDVKADQITDLQGAVVLPGIIDAHTHLMMFGASQDKIDMLGKSATEVQQLLLEARKPSSTCLLGRSFLFDALGEKPHRKILDKVVSDIPVFIDSADVHSCWLNSKAIETLSIDKHTEAPPGGEFQKDENGELTGLFLETAVSELVWPYVASLLSLNDRLHALDNAFDAYLATGVVGVVDMAMTEEDLNALEEYQKRRSGGLPINIAAHWLVSPVGTSEEREASVRAAAAHRDRLAKIDISLRIAGIKLISDGVVDSCTAYLTKPYANGALPGPIWPMEKLKPVVALADSLSLQVAVHAIGDAASIAALDAFEHAIAVNPQQPEPRFRIEHLEVVSEESIKRLTKLGVVASLQPVHADPIYLPNWREQLGQDERCDRAFPWTEYHHSHVAFGSDAPTAPHHSLPNLYTATTRRSAVDPTLPEPTDPRILSLDRFNLKLQTAIRYYTSGSAYSMQSSDRKGTLAVGKDADFCVLSIDPFANGVETLREAQQGVLETWLAGKSVWKRQEV</sequence>
<dbReference type="PANTHER" id="PTHR22642">
    <property type="entry name" value="IMIDAZOLONEPROPIONASE"/>
    <property type="match status" value="1"/>
</dbReference>
<evidence type="ECO:0000313" key="3">
    <source>
        <dbReference type="Proteomes" id="UP000322225"/>
    </source>
</evidence>
<dbReference type="SUPFAM" id="SSF51556">
    <property type="entry name" value="Metallo-dependent hydrolases"/>
    <property type="match status" value="1"/>
</dbReference>
<feature type="domain" description="Amidohydrolase 3" evidence="1">
    <location>
        <begin position="50"/>
        <end position="544"/>
    </location>
</feature>
<organism evidence="2 3">
    <name type="scientific">Kwoniella shandongensis</name>
    <dbReference type="NCBI Taxonomy" id="1734106"/>
    <lineage>
        <taxon>Eukaryota</taxon>
        <taxon>Fungi</taxon>
        <taxon>Dikarya</taxon>
        <taxon>Basidiomycota</taxon>
        <taxon>Agaricomycotina</taxon>
        <taxon>Tremellomycetes</taxon>
        <taxon>Tremellales</taxon>
        <taxon>Cryptococcaceae</taxon>
        <taxon>Kwoniella</taxon>
    </lineage>
</organism>
<dbReference type="AlphaFoldDB" id="A0A5M6BN90"/>
<dbReference type="GO" id="GO:0016810">
    <property type="term" value="F:hydrolase activity, acting on carbon-nitrogen (but not peptide) bonds"/>
    <property type="evidence" value="ECO:0007669"/>
    <property type="project" value="InterPro"/>
</dbReference>
<evidence type="ECO:0000259" key="1">
    <source>
        <dbReference type="Pfam" id="PF07969"/>
    </source>
</evidence>
<dbReference type="InterPro" id="IPR032466">
    <property type="entry name" value="Metal_Hydrolase"/>
</dbReference>
<reference evidence="2" key="2">
    <citation type="submission" date="2024-01" db="EMBL/GenBank/DDBJ databases">
        <title>Comparative genomics of Cryptococcus and Kwoniella reveals pathogenesis evolution and contrasting modes of karyotype evolution via chromosome fusion or intercentromeric recombination.</title>
        <authorList>
            <person name="Coelho M.A."/>
            <person name="David-Palma M."/>
            <person name="Shea T."/>
            <person name="Bowers K."/>
            <person name="McGinley-Smith S."/>
            <person name="Mohammad A.W."/>
            <person name="Gnirke A."/>
            <person name="Yurkov A.M."/>
            <person name="Nowrousian M."/>
            <person name="Sun S."/>
            <person name="Cuomo C.A."/>
            <person name="Heitman J."/>
        </authorList>
    </citation>
    <scope>NUCLEOTIDE SEQUENCE</scope>
    <source>
        <strain evidence="2">CBS 12478</strain>
    </source>
</reference>
<dbReference type="Pfam" id="PF07969">
    <property type="entry name" value="Amidohydro_3"/>
    <property type="match status" value="1"/>
</dbReference>
<dbReference type="EMBL" id="CP144058">
    <property type="protein sequence ID" value="WWD19989.1"/>
    <property type="molecule type" value="Genomic_DNA"/>
</dbReference>
<reference evidence="2" key="1">
    <citation type="submission" date="2017-08" db="EMBL/GenBank/DDBJ databases">
        <authorList>
            <person name="Cuomo C."/>
            <person name="Billmyre B."/>
            <person name="Heitman J."/>
        </authorList>
    </citation>
    <scope>NUCLEOTIDE SEQUENCE</scope>
    <source>
        <strain evidence="2">CBS 12478</strain>
    </source>
</reference>
<dbReference type="GeneID" id="43592603"/>
<keyword evidence="3" id="KW-1185">Reference proteome</keyword>
<dbReference type="Gene3D" id="2.30.40.10">
    <property type="entry name" value="Urease, subunit C, domain 1"/>
    <property type="match status" value="1"/>
</dbReference>